<dbReference type="EMBL" id="JALZWP010000011">
    <property type="protein sequence ID" value="MCL1629407.1"/>
    <property type="molecule type" value="Genomic_DNA"/>
</dbReference>
<dbReference type="RefSeq" id="WP_249059246.1">
    <property type="nucleotide sequence ID" value="NZ_JALZWP010000011.1"/>
</dbReference>
<feature type="transmembrane region" description="Helical" evidence="1">
    <location>
        <begin position="36"/>
        <end position="56"/>
    </location>
</feature>
<keyword evidence="1" id="KW-0812">Transmembrane</keyword>
<name>A0ABT0M3G9_9RHOB</name>
<sequence length="131" mass="14201">MTPKQMIDFDARRESVLRAHLKQNPKYRATVRDRRVAFAAGVVRYFVGLGVVLFLLKTFLISQNGQDAYLAMVAPLLEHVSVDGVLAQAVAPDRYSTFLASAIADMTAPKPQTAASVPEALDRVIPGVSGS</sequence>
<gene>
    <name evidence="2" type="ORF">M3N55_11750</name>
</gene>
<keyword evidence="3" id="KW-1185">Reference proteome</keyword>
<organism evidence="2 3">
    <name type="scientific">Roseinatronobacter domitianus</name>
    <dbReference type="NCBI Taxonomy" id="2940293"/>
    <lineage>
        <taxon>Bacteria</taxon>
        <taxon>Pseudomonadati</taxon>
        <taxon>Pseudomonadota</taxon>
        <taxon>Alphaproteobacteria</taxon>
        <taxon>Rhodobacterales</taxon>
        <taxon>Paracoccaceae</taxon>
        <taxon>Roseinatronobacter</taxon>
    </lineage>
</organism>
<comment type="caution">
    <text evidence="2">The sequence shown here is derived from an EMBL/GenBank/DDBJ whole genome shotgun (WGS) entry which is preliminary data.</text>
</comment>
<keyword evidence="1" id="KW-1133">Transmembrane helix</keyword>
<dbReference type="Proteomes" id="UP001202550">
    <property type="component" value="Unassembled WGS sequence"/>
</dbReference>
<keyword evidence="1" id="KW-0472">Membrane</keyword>
<accession>A0ABT0M3G9</accession>
<evidence type="ECO:0000313" key="3">
    <source>
        <dbReference type="Proteomes" id="UP001202550"/>
    </source>
</evidence>
<proteinExistence type="predicted"/>
<evidence type="ECO:0000313" key="2">
    <source>
        <dbReference type="EMBL" id="MCL1629407.1"/>
    </source>
</evidence>
<reference evidence="2 3" key="1">
    <citation type="submission" date="2022-05" db="EMBL/GenBank/DDBJ databases">
        <title>Seasonal and diel survey of microbial diversity of the Tyrrhenian coast.</title>
        <authorList>
            <person name="Gattoni G."/>
            <person name="Corral P."/>
        </authorList>
    </citation>
    <scope>NUCLEOTIDE SEQUENCE [LARGE SCALE GENOMIC DNA]</scope>
    <source>
        <strain evidence="2 3">V10</strain>
    </source>
</reference>
<protein>
    <submittedName>
        <fullName evidence="2">Uncharacterized protein</fullName>
    </submittedName>
</protein>
<evidence type="ECO:0000256" key="1">
    <source>
        <dbReference type="SAM" id="Phobius"/>
    </source>
</evidence>